<dbReference type="EMBL" id="CP059322">
    <property type="protein sequence ID" value="QLQ37970.1"/>
    <property type="molecule type" value="Genomic_DNA"/>
</dbReference>
<dbReference type="KEGG" id="mfeu:H1D33_03495"/>
<dbReference type="Proteomes" id="UP000510844">
    <property type="component" value="Chromosome"/>
</dbReference>
<dbReference type="AlphaFoldDB" id="A0A7L6B8U7"/>
<name>A0A7L6B8U7_9ACTN</name>
<evidence type="ECO:0000313" key="1">
    <source>
        <dbReference type="EMBL" id="QLQ37970.1"/>
    </source>
</evidence>
<protein>
    <submittedName>
        <fullName evidence="1">Uncharacterized protein</fullName>
    </submittedName>
</protein>
<proteinExistence type="predicted"/>
<accession>A0A7L6B8U7</accession>
<evidence type="ECO:0000313" key="2">
    <source>
        <dbReference type="Proteomes" id="UP000510844"/>
    </source>
</evidence>
<sequence length="63" mass="6986">MDEPDDGLTCDPCKEGRCHECEGGCCWHGCPCDCGDPDCGWYDRCDDADFRPIETVELPGISR</sequence>
<reference evidence="1 2" key="2">
    <citation type="journal article" date="2021" name="Mar. Drugs">
        <title>A New Micromonospora Strain with Antibiotic Activity Isolated from the Microbiome of a Mid-Atlantic Deep-Sea Sponge.</title>
        <authorList>
            <person name="Back C.R."/>
            <person name="Stennett H.L."/>
            <person name="Williams S.E."/>
            <person name="Wang L."/>
            <person name="Ojeda Gomez J."/>
            <person name="Abdulle O.M."/>
            <person name="Duffy T."/>
            <person name="Neal C."/>
            <person name="Mantell J."/>
            <person name="Jepson M.A."/>
            <person name="Hendry K.R."/>
            <person name="Powell D."/>
            <person name="Stach J.E.M."/>
            <person name="Essex-Lopresti A.E."/>
            <person name="Willis C.L."/>
            <person name="Curnow P."/>
            <person name="Race P.R."/>
        </authorList>
    </citation>
    <scope>NUCLEOTIDE SEQUENCE [LARGE SCALE GENOMIC DNA]</scope>
    <source>
        <strain evidence="1 2">28ISP2-46</strain>
    </source>
</reference>
<keyword evidence="2" id="KW-1185">Reference proteome</keyword>
<organism evidence="1 2">
    <name type="scientific">Micromonospora robiginosa</name>
    <dbReference type="NCBI Taxonomy" id="2749844"/>
    <lineage>
        <taxon>Bacteria</taxon>
        <taxon>Bacillati</taxon>
        <taxon>Actinomycetota</taxon>
        <taxon>Actinomycetes</taxon>
        <taxon>Micromonosporales</taxon>
        <taxon>Micromonosporaceae</taxon>
        <taxon>Micromonospora</taxon>
    </lineage>
</organism>
<dbReference type="RefSeq" id="WP_181570415.1">
    <property type="nucleotide sequence ID" value="NZ_CP059322.2"/>
</dbReference>
<reference evidence="2" key="1">
    <citation type="submission" date="2020-07" db="EMBL/GenBank/DDBJ databases">
        <title>A new Micromonospora strain with potent antibiotic activity isolated from the microbiome of a mid-Atlantic deep-sea sponge.</title>
        <authorList>
            <person name="Back C.R."/>
            <person name="Stennett H.L."/>
            <person name="Williams S.E."/>
            <person name="Wang L."/>
            <person name="Ojeda Gomez J."/>
            <person name="Abdulle O.M."/>
            <person name="Duffy T."/>
            <person name="Hendry K.R."/>
            <person name="Powell D."/>
            <person name="Stach J.E."/>
            <person name="Essex-Lopresti A.E."/>
            <person name="Willis C.L."/>
            <person name="Curnow P."/>
            <person name="Race P.R."/>
        </authorList>
    </citation>
    <scope>NUCLEOTIDE SEQUENCE [LARGE SCALE GENOMIC DNA]</scope>
    <source>
        <strain evidence="2">28ISP2-46</strain>
    </source>
</reference>
<gene>
    <name evidence="1" type="ORF">H1D33_03495</name>
</gene>